<dbReference type="InterPro" id="IPR010179">
    <property type="entry name" value="CRISPR-assoc_prot_Cse3"/>
</dbReference>
<sequence>MTTLTRVQINPARRGGRKLLTDPQAMHAAVRSSFPPDLDESNARVLWRADKRQHDHVLYIVGPEKPTGNHLVEQAGWDTRPAESADYQRFLDTLMAGQHWHFELVANPTYSEFAKGKRGKIRAHVSAEHQLNWLHKKAAQSGFEVETGVVTERWTDHFQRSKQTGNNNRPVRIAKARFSGTLRVTDAAKLRTALTQGIGRARGYGCGLLTLAPAR</sequence>
<comment type="caution">
    <text evidence="1">The sequence shown here is derived from an EMBL/GenBank/DDBJ whole genome shotgun (WGS) entry which is preliminary data.</text>
</comment>
<dbReference type="SMART" id="SM01101">
    <property type="entry name" value="CRISPR_assoc"/>
    <property type="match status" value="1"/>
</dbReference>
<dbReference type="CDD" id="cd09727">
    <property type="entry name" value="Cas6_I-E"/>
    <property type="match status" value="1"/>
</dbReference>
<evidence type="ECO:0000313" key="2">
    <source>
        <dbReference type="Proteomes" id="UP001224412"/>
    </source>
</evidence>
<dbReference type="AlphaFoldDB" id="A0AAP4F6D8"/>
<dbReference type="Proteomes" id="UP001224412">
    <property type="component" value="Unassembled WGS sequence"/>
</dbReference>
<organism evidence="1 2">
    <name type="scientific">Corynebacterium pseudodiphtheriticum</name>
    <dbReference type="NCBI Taxonomy" id="37637"/>
    <lineage>
        <taxon>Bacteria</taxon>
        <taxon>Bacillati</taxon>
        <taxon>Actinomycetota</taxon>
        <taxon>Actinomycetes</taxon>
        <taxon>Mycobacteriales</taxon>
        <taxon>Corynebacteriaceae</taxon>
        <taxon>Corynebacterium</taxon>
    </lineage>
</organism>
<reference evidence="1" key="1">
    <citation type="submission" date="2023-05" db="EMBL/GenBank/DDBJ databases">
        <title>Metabolic capabilities are highly conserved among human nasal-associated Corynebacterium species in pangenomic analyses.</title>
        <authorList>
            <person name="Tran T.H."/>
            <person name="Roberts A.Q."/>
            <person name="Escapa I.F."/>
            <person name="Gao W."/>
            <person name="Conlan S."/>
            <person name="Kong H."/>
            <person name="Segre J.A."/>
            <person name="Kelly M.S."/>
            <person name="Lemon K.P."/>
        </authorList>
    </citation>
    <scope>NUCLEOTIDE SEQUENCE</scope>
    <source>
        <strain evidence="1">KPL2773</strain>
    </source>
</reference>
<dbReference type="SUPFAM" id="SSF117987">
    <property type="entry name" value="CRISPR-associated protein"/>
    <property type="match status" value="2"/>
</dbReference>
<dbReference type="NCBIfam" id="TIGR01907">
    <property type="entry name" value="casE_Cse3"/>
    <property type="match status" value="1"/>
</dbReference>
<gene>
    <name evidence="1" type="primary">cas6e</name>
    <name evidence="1" type="ORF">QPX42_06225</name>
</gene>
<protein>
    <submittedName>
        <fullName evidence="1">Type I-E CRISPR-associated protein Cas6/Cse3/CasE</fullName>
    </submittedName>
</protein>
<dbReference type="RefSeq" id="WP_284589186.1">
    <property type="nucleotide sequence ID" value="NZ_JASNUC010000013.1"/>
</dbReference>
<name>A0AAP4F6D8_9CORY</name>
<dbReference type="Pfam" id="PF08798">
    <property type="entry name" value="CRISPR_assoc"/>
    <property type="match status" value="1"/>
</dbReference>
<proteinExistence type="predicted"/>
<evidence type="ECO:0000313" key="1">
    <source>
        <dbReference type="EMBL" id="MDK4307138.1"/>
    </source>
</evidence>
<dbReference type="EMBL" id="JASNVH010000008">
    <property type="protein sequence ID" value="MDK4307138.1"/>
    <property type="molecule type" value="Genomic_DNA"/>
</dbReference>
<dbReference type="Gene3D" id="3.30.70.1200">
    <property type="entry name" value="Crispr-associated protein, domain 1"/>
    <property type="match status" value="1"/>
</dbReference>
<dbReference type="Gene3D" id="3.30.70.1210">
    <property type="entry name" value="Crispr-associated protein, domain 2"/>
    <property type="match status" value="1"/>
</dbReference>
<accession>A0AAP4F6D8</accession>